<feature type="transmembrane region" description="Helical" evidence="5">
    <location>
        <begin position="479"/>
        <end position="496"/>
    </location>
</feature>
<reference evidence="7 8" key="1">
    <citation type="journal article" date="2022" name="Front. Cell. Infect. Microbiol.">
        <title>The Genomes of Two Strains of Taenia crassiceps the Animal Model for the Study of Human Cysticercosis.</title>
        <authorList>
            <person name="Bobes R.J."/>
            <person name="Estrada K."/>
            <person name="Rios-Valencia D.G."/>
            <person name="Calderon-Gallegos A."/>
            <person name="de la Torre P."/>
            <person name="Carrero J.C."/>
            <person name="Sanchez-Flores A."/>
            <person name="Laclette J.P."/>
        </authorList>
    </citation>
    <scope>NUCLEOTIDE SEQUENCE [LARGE SCALE GENOMIC DNA]</scope>
    <source>
        <strain evidence="7">WFUcys</strain>
    </source>
</reference>
<keyword evidence="5" id="KW-1133">Transmembrane helix</keyword>
<keyword evidence="2" id="KW-0689">Ribosomal protein</keyword>
<dbReference type="Proteomes" id="UP001651158">
    <property type="component" value="Unassembled WGS sequence"/>
</dbReference>
<keyword evidence="7" id="KW-0808">Transferase</keyword>
<keyword evidence="3" id="KW-0687">Ribonucleoprotein</keyword>
<dbReference type="SUPFAM" id="SSF69593">
    <property type="entry name" value="Glycerol-3-phosphate (1)-acyltransferase"/>
    <property type="match status" value="1"/>
</dbReference>
<dbReference type="InterPro" id="IPR002123">
    <property type="entry name" value="Plipid/glycerol_acylTrfase"/>
</dbReference>
<dbReference type="PANTHER" id="PTHR10983">
    <property type="entry name" value="1-ACYLGLYCEROL-3-PHOSPHATE ACYLTRANSFERASE-RELATED"/>
    <property type="match status" value="1"/>
</dbReference>
<dbReference type="InterPro" id="IPR012340">
    <property type="entry name" value="NA-bd_OB-fold"/>
</dbReference>
<dbReference type="GO" id="GO:0016746">
    <property type="term" value="F:acyltransferase activity"/>
    <property type="evidence" value="ECO:0007669"/>
    <property type="project" value="UniProtKB-KW"/>
</dbReference>
<dbReference type="EMBL" id="JAKROA010000004">
    <property type="protein sequence ID" value="KAL5107787.1"/>
    <property type="molecule type" value="Genomic_DNA"/>
</dbReference>
<proteinExistence type="inferred from homology"/>
<evidence type="ECO:0000256" key="3">
    <source>
        <dbReference type="ARBA" id="ARBA00023274"/>
    </source>
</evidence>
<dbReference type="InterPro" id="IPR006032">
    <property type="entry name" value="Ribosomal_uS12"/>
</dbReference>
<dbReference type="Pfam" id="PF00164">
    <property type="entry name" value="Ribosom_S12_S23"/>
    <property type="match status" value="1"/>
</dbReference>
<comment type="similarity">
    <text evidence="1">Belongs to the universal ribosomal protein uS12 family.</text>
</comment>
<dbReference type="CDD" id="cd07990">
    <property type="entry name" value="LPLAT_LCLAT1-like"/>
    <property type="match status" value="1"/>
</dbReference>
<name>A0ABR4QDT4_9CEST</name>
<dbReference type="SMART" id="SM00563">
    <property type="entry name" value="PlsC"/>
    <property type="match status" value="1"/>
</dbReference>
<evidence type="ECO:0000256" key="2">
    <source>
        <dbReference type="ARBA" id="ARBA00022980"/>
    </source>
</evidence>
<keyword evidence="5" id="KW-0812">Transmembrane</keyword>
<comment type="caution">
    <text evidence="7">The sequence shown here is derived from an EMBL/GenBank/DDBJ whole genome shotgun (WGS) entry which is preliminary data.</text>
</comment>
<dbReference type="Pfam" id="PF01553">
    <property type="entry name" value="Acyltransferase"/>
    <property type="match status" value="1"/>
</dbReference>
<dbReference type="InterPro" id="IPR005679">
    <property type="entry name" value="Ribosomal_uS12_bac"/>
</dbReference>
<keyword evidence="8" id="KW-1185">Reference proteome</keyword>
<dbReference type="PANTHER" id="PTHR10983:SF16">
    <property type="entry name" value="LYSOCARDIOLIPIN ACYLTRANSFERASE 1"/>
    <property type="match status" value="1"/>
</dbReference>
<evidence type="ECO:0000256" key="1">
    <source>
        <dbReference type="ARBA" id="ARBA00005657"/>
    </source>
</evidence>
<gene>
    <name evidence="7" type="ORF">TcWFU_005739</name>
</gene>
<organism evidence="7 8">
    <name type="scientific">Taenia crassiceps</name>
    <dbReference type="NCBI Taxonomy" id="6207"/>
    <lineage>
        <taxon>Eukaryota</taxon>
        <taxon>Metazoa</taxon>
        <taxon>Spiralia</taxon>
        <taxon>Lophotrochozoa</taxon>
        <taxon>Platyhelminthes</taxon>
        <taxon>Cestoda</taxon>
        <taxon>Eucestoda</taxon>
        <taxon>Cyclophyllidea</taxon>
        <taxon>Taeniidae</taxon>
        <taxon>Taenia</taxon>
    </lineage>
</organism>
<keyword evidence="7" id="KW-0012">Acyltransferase</keyword>
<feature type="domain" description="Phospholipid/glycerol acyltransferase" evidence="6">
    <location>
        <begin position="237"/>
        <end position="348"/>
    </location>
</feature>
<keyword evidence="5" id="KW-0472">Membrane</keyword>
<evidence type="ECO:0000259" key="6">
    <source>
        <dbReference type="SMART" id="SM00563"/>
    </source>
</evidence>
<dbReference type="PRINTS" id="PR01034">
    <property type="entry name" value="RIBOSOMALS12"/>
</dbReference>
<evidence type="ECO:0000256" key="5">
    <source>
        <dbReference type="SAM" id="Phobius"/>
    </source>
</evidence>
<evidence type="ECO:0000313" key="7">
    <source>
        <dbReference type="EMBL" id="KAL5107787.1"/>
    </source>
</evidence>
<evidence type="ECO:0000256" key="4">
    <source>
        <dbReference type="ARBA" id="ARBA00035248"/>
    </source>
</evidence>
<accession>A0ABR4QDT4</accession>
<dbReference type="SUPFAM" id="SSF50249">
    <property type="entry name" value="Nucleic acid-binding proteins"/>
    <property type="match status" value="1"/>
</dbReference>
<feature type="transmembrane region" description="Helical" evidence="5">
    <location>
        <begin position="150"/>
        <end position="170"/>
    </location>
</feature>
<dbReference type="Gene3D" id="2.40.50.140">
    <property type="entry name" value="Nucleic acid-binding proteins"/>
    <property type="match status" value="1"/>
</dbReference>
<dbReference type="PROSITE" id="PS00055">
    <property type="entry name" value="RIBOSOMAL_S12"/>
    <property type="match status" value="1"/>
</dbReference>
<evidence type="ECO:0000313" key="8">
    <source>
        <dbReference type="Proteomes" id="UP001651158"/>
    </source>
</evidence>
<protein>
    <recommendedName>
        <fullName evidence="4">Small ribosomal subunit protein uS12m</fullName>
    </recommendedName>
</protein>
<sequence>MLATLRRGAQGCFTGLVSFAARCPLPAIPVAHFVSPTPGSGLLVRAYKTIVEMAFYGPFRKKRPPNKHMDGKPFMKGIVLKTLIRKPKKPNSANRKCVKVRLSNGREVVAYVPGEGHNLQEHNMVLPEADPIPQPIAPVYPVTKRQRVRCVLCFLMLILTGFFGVIFMMGPLLPLAYLTPSLFLLLMDCGVRMWCMLSEVLLSGILRIQIRLFGDPFILPSSVITEAVESPSTGTSSLLILNHRTRLDWIFAFSLGRYARHLKVVLKRDLSNLPGVGWAMQMDGFIFLRRRIAVDLARIQQAVEYLLRLQGSAHILLFPEGTDLSVYGLKKSDTFAAKAGLPRYRYTLHPHTTGFETFVRALGSDLAYVYDVTVAYPYALTESELRMATGHCPQEVHFHVRRWPAHQLPRPTDTPQATNGANTITTSLLALWVQERWAEKEQMLKDYYALPPDERRFPGPEITREGAVISGRDDQWPPGACVVFAYWLIFLAFSITVLWCHWVVRLYVVAMTFFFIYRGRESQGLAEWLAELAGVPLTPDTTHSTN</sequence>